<dbReference type="Gene3D" id="3.10.350.10">
    <property type="entry name" value="LysM domain"/>
    <property type="match status" value="1"/>
</dbReference>
<dbReference type="PROSITE" id="PS51782">
    <property type="entry name" value="LYSM"/>
    <property type="match status" value="1"/>
</dbReference>
<evidence type="ECO:0000313" key="6">
    <source>
        <dbReference type="EMBL" id="KIU20686.1"/>
    </source>
</evidence>
<evidence type="ECO:0000259" key="4">
    <source>
        <dbReference type="PROSITE" id="PS50911"/>
    </source>
</evidence>
<dbReference type="Pfam" id="PF05257">
    <property type="entry name" value="CHAP"/>
    <property type="match status" value="1"/>
</dbReference>
<dbReference type="SMART" id="SM00257">
    <property type="entry name" value="LysM"/>
    <property type="match status" value="1"/>
</dbReference>
<dbReference type="InterPro" id="IPR018392">
    <property type="entry name" value="LysM"/>
</dbReference>
<feature type="chain" id="PRO_5038509342" evidence="3">
    <location>
        <begin position="41"/>
        <end position="310"/>
    </location>
</feature>
<protein>
    <submittedName>
        <fullName evidence="6">N-acetylmuramoyl-L-alanine amidase domain-containing protein</fullName>
    </submittedName>
</protein>
<dbReference type="InterPro" id="IPR038765">
    <property type="entry name" value="Papain-like_cys_pep_sf"/>
</dbReference>
<dbReference type="Proteomes" id="UP000032289">
    <property type="component" value="Unassembled WGS sequence"/>
</dbReference>
<feature type="signal peptide" evidence="3">
    <location>
        <begin position="1"/>
        <end position="40"/>
    </location>
</feature>
<dbReference type="EMBL" id="JWHT01000057">
    <property type="protein sequence ID" value="KIU20686.1"/>
    <property type="molecule type" value="Genomic_DNA"/>
</dbReference>
<keyword evidence="1 3" id="KW-0732">Signal</keyword>
<dbReference type="Gene3D" id="3.90.1720.10">
    <property type="entry name" value="endopeptidase domain like (from Nostoc punctiforme)"/>
    <property type="match status" value="1"/>
</dbReference>
<comment type="caution">
    <text evidence="6">The sequence shown here is derived from an EMBL/GenBank/DDBJ whole genome shotgun (WGS) entry which is preliminary data.</text>
</comment>
<dbReference type="SUPFAM" id="SSF54001">
    <property type="entry name" value="Cysteine proteinases"/>
    <property type="match status" value="1"/>
</dbReference>
<dbReference type="SUPFAM" id="SSF54106">
    <property type="entry name" value="LysM domain"/>
    <property type="match status" value="1"/>
</dbReference>
<dbReference type="Pfam" id="PF19258">
    <property type="entry name" value="KxYKxGKxW_sig"/>
    <property type="match status" value="1"/>
</dbReference>
<dbReference type="InterPro" id="IPR022263">
    <property type="entry name" value="KxYKxGKxW"/>
</dbReference>
<dbReference type="AlphaFoldDB" id="A0A0D1LXY8"/>
<dbReference type="InterPro" id="IPR009148">
    <property type="entry name" value="PcsB-like"/>
</dbReference>
<evidence type="ECO:0000259" key="5">
    <source>
        <dbReference type="PROSITE" id="PS51782"/>
    </source>
</evidence>
<reference evidence="6 7" key="1">
    <citation type="journal article" date="2015" name="Microbiology (Mosc.)">
        <title>Genomics of the Weissella cibaria species with an examination of its metabolic traits.</title>
        <authorList>
            <person name="Lynch K.M."/>
            <person name="Lucid A."/>
            <person name="Arendt E.K."/>
            <person name="Sleator R.D."/>
            <person name="Lucey B."/>
            <person name="Coffey A."/>
        </authorList>
    </citation>
    <scope>NUCLEOTIDE SEQUENCE [LARGE SCALE GENOMIC DNA]</scope>
    <source>
        <strain evidence="6 7">AB3b</strain>
    </source>
</reference>
<dbReference type="InterPro" id="IPR036779">
    <property type="entry name" value="LysM_dom_sf"/>
</dbReference>
<keyword evidence="2" id="KW-0378">Hydrolase</keyword>
<gene>
    <name evidence="6" type="ORF">ab3b_02145</name>
</gene>
<dbReference type="Pfam" id="PF01476">
    <property type="entry name" value="LysM"/>
    <property type="match status" value="1"/>
</dbReference>
<feature type="domain" description="LysM" evidence="5">
    <location>
        <begin position="70"/>
        <end position="114"/>
    </location>
</feature>
<name>A0A0D1LXY8_9LACO</name>
<dbReference type="InterPro" id="IPR007921">
    <property type="entry name" value="CHAP_dom"/>
</dbReference>
<proteinExistence type="predicted"/>
<feature type="domain" description="Peptidase C51" evidence="4">
    <location>
        <begin position="191"/>
        <end position="310"/>
    </location>
</feature>
<dbReference type="RefSeq" id="WP_043941859.1">
    <property type="nucleotide sequence ID" value="NZ_JWHT01000057.1"/>
</dbReference>
<dbReference type="CDD" id="cd00118">
    <property type="entry name" value="LysM"/>
    <property type="match status" value="1"/>
</dbReference>
<evidence type="ECO:0000256" key="3">
    <source>
        <dbReference type="SAM" id="SignalP"/>
    </source>
</evidence>
<evidence type="ECO:0000256" key="2">
    <source>
        <dbReference type="ARBA" id="ARBA00022801"/>
    </source>
</evidence>
<dbReference type="PRINTS" id="PR01852">
    <property type="entry name" value="SIBAPROTEIN"/>
</dbReference>
<accession>A0A0D1LXY8</accession>
<evidence type="ECO:0000313" key="7">
    <source>
        <dbReference type="Proteomes" id="UP000032289"/>
    </source>
</evidence>
<organism evidence="6 7">
    <name type="scientific">Weissella cibaria</name>
    <dbReference type="NCBI Taxonomy" id="137591"/>
    <lineage>
        <taxon>Bacteria</taxon>
        <taxon>Bacillati</taxon>
        <taxon>Bacillota</taxon>
        <taxon>Bacilli</taxon>
        <taxon>Lactobacillales</taxon>
        <taxon>Lactobacillaceae</taxon>
        <taxon>Weissella</taxon>
    </lineage>
</organism>
<dbReference type="NCBIfam" id="TIGR03715">
    <property type="entry name" value="KxYKxGKxW"/>
    <property type="match status" value="1"/>
</dbReference>
<dbReference type="GO" id="GO:0016787">
    <property type="term" value="F:hydrolase activity"/>
    <property type="evidence" value="ECO:0007669"/>
    <property type="project" value="UniProtKB-KW"/>
</dbReference>
<dbReference type="PATRIC" id="fig|137591.24.peg.2091"/>
<dbReference type="PROSITE" id="PS50911">
    <property type="entry name" value="CHAP"/>
    <property type="match status" value="1"/>
</dbReference>
<sequence length="310" mass="32294" precursor="true">MQNVTSRKKLYKSGKNWVAGTVLAAAAMVMPMFHMDATYANEEVAPAQTTSSWRTKSVDQVVSAVQTAGQTYLVQEGDTLSSIASATDLTAEEIAAANKIDDIHFIVVGQTIELTGAPVEVATEPAQVAETVAQVETPATEVAPVETPVEATPVVTEEVAPVVTEEVAPVAETVAPVEETAVQEVPAQEAPVAEVAPSYNADMSVNGANTYPAGQCTWFVKNALPWVGNYWGNAADWANSATYAGRLVDTNTTVGSVAVMAPGVGGSGGYGHVAVVVAVNGDQITIEEGNYAGLSYNSRTLSKAGMMFVH</sequence>
<evidence type="ECO:0000256" key="1">
    <source>
        <dbReference type="ARBA" id="ARBA00022729"/>
    </source>
</evidence>